<comment type="caution">
    <text evidence="1">The sequence shown here is derived from an EMBL/GenBank/DDBJ whole genome shotgun (WGS) entry which is preliminary data.</text>
</comment>
<dbReference type="PANTHER" id="PTHR46461">
    <property type="entry name" value="KELCH DOMAIN-CONTAINING PROTEIN 3"/>
    <property type="match status" value="1"/>
</dbReference>
<protein>
    <recommendedName>
        <fullName evidence="3">Kelch domain-containing protein 3</fullName>
    </recommendedName>
</protein>
<gene>
    <name evidence="1" type="ORF">NQ314_005266</name>
</gene>
<sequence length="275" mass="32175">MTIRNEYGHTAVVYGDKVYIWGGRNDRASCSTLFCFDTVWHCWTAPKTTGNIPPGRDGHTACMWKNYMFIFGGYEEDSDAYARSVYSLDLDKMHWSYIHTTVIVQLQEIYPLGEEATQHLYIAKKMYIFGGYNSVIEQHFNDMYEFNPETHVWKKLNCLGKNPCERRRQACVAVGDRIFFFWRNQFYQLFFVLIISPQQSSKLVNIQSEDMDDKLIDHSDMYVLDFQPSLKTLCIIAVRMFKQDETVLPHNLKLDIMNMYTPNKITINRPNNSAG</sequence>
<evidence type="ECO:0000313" key="2">
    <source>
        <dbReference type="Proteomes" id="UP001162156"/>
    </source>
</evidence>
<dbReference type="InterPro" id="IPR052637">
    <property type="entry name" value="KLHDC3-like"/>
</dbReference>
<reference evidence="1" key="1">
    <citation type="journal article" date="2023" name="Insect Mol. Biol.">
        <title>Genome sequencing provides insights into the evolution of gene families encoding plant cell wall-degrading enzymes in longhorned beetles.</title>
        <authorList>
            <person name="Shin N.R."/>
            <person name="Okamura Y."/>
            <person name="Kirsch R."/>
            <person name="Pauchet Y."/>
        </authorList>
    </citation>
    <scope>NUCLEOTIDE SEQUENCE</scope>
    <source>
        <strain evidence="1">RBIC_L_NR</strain>
    </source>
</reference>
<dbReference type="AlphaFoldDB" id="A0AAV8ZHJ1"/>
<dbReference type="Gene3D" id="2.120.10.80">
    <property type="entry name" value="Kelch-type beta propeller"/>
    <property type="match status" value="1"/>
</dbReference>
<dbReference type="PANTHER" id="PTHR46461:SF1">
    <property type="entry name" value="KELCH DOMAIN-CONTAINING PROTEIN 3"/>
    <property type="match status" value="1"/>
</dbReference>
<evidence type="ECO:0000313" key="1">
    <source>
        <dbReference type="EMBL" id="KAJ8963935.1"/>
    </source>
</evidence>
<proteinExistence type="predicted"/>
<dbReference type="Proteomes" id="UP001162156">
    <property type="component" value="Unassembled WGS sequence"/>
</dbReference>
<dbReference type="GO" id="GO:0005737">
    <property type="term" value="C:cytoplasm"/>
    <property type="evidence" value="ECO:0007669"/>
    <property type="project" value="TreeGrafter"/>
</dbReference>
<name>A0AAV8ZHJ1_9CUCU</name>
<organism evidence="1 2">
    <name type="scientific">Rhamnusium bicolor</name>
    <dbReference type="NCBI Taxonomy" id="1586634"/>
    <lineage>
        <taxon>Eukaryota</taxon>
        <taxon>Metazoa</taxon>
        <taxon>Ecdysozoa</taxon>
        <taxon>Arthropoda</taxon>
        <taxon>Hexapoda</taxon>
        <taxon>Insecta</taxon>
        <taxon>Pterygota</taxon>
        <taxon>Neoptera</taxon>
        <taxon>Endopterygota</taxon>
        <taxon>Coleoptera</taxon>
        <taxon>Polyphaga</taxon>
        <taxon>Cucujiformia</taxon>
        <taxon>Chrysomeloidea</taxon>
        <taxon>Cerambycidae</taxon>
        <taxon>Lepturinae</taxon>
        <taxon>Rhagiini</taxon>
        <taxon>Rhamnusium</taxon>
    </lineage>
</organism>
<accession>A0AAV8ZHJ1</accession>
<dbReference type="InterPro" id="IPR015915">
    <property type="entry name" value="Kelch-typ_b-propeller"/>
</dbReference>
<keyword evidence="2" id="KW-1185">Reference proteome</keyword>
<dbReference type="Pfam" id="PF24681">
    <property type="entry name" value="Kelch_KLHDC2_KLHL20_DRC7"/>
    <property type="match status" value="1"/>
</dbReference>
<dbReference type="SUPFAM" id="SSF117281">
    <property type="entry name" value="Kelch motif"/>
    <property type="match status" value="1"/>
</dbReference>
<dbReference type="GO" id="GO:0003682">
    <property type="term" value="F:chromatin binding"/>
    <property type="evidence" value="ECO:0007669"/>
    <property type="project" value="InterPro"/>
</dbReference>
<dbReference type="EMBL" id="JANEYF010001459">
    <property type="protein sequence ID" value="KAJ8963935.1"/>
    <property type="molecule type" value="Genomic_DNA"/>
</dbReference>
<evidence type="ECO:0008006" key="3">
    <source>
        <dbReference type="Google" id="ProtNLM"/>
    </source>
</evidence>